<dbReference type="RefSeq" id="WP_202689206.1">
    <property type="nucleotide sequence ID" value="NZ_JAESVN010000005.1"/>
</dbReference>
<feature type="region of interest" description="Disordered" evidence="5">
    <location>
        <begin position="1"/>
        <end position="24"/>
    </location>
</feature>
<keyword evidence="2 4" id="KW-0547">Nucleotide-binding</keyword>
<sequence>MPSDPPFRRPDRTPPAKDAASFGTAGITGRIAPPASSPCFAAEFDPSFIDPQQASDVARWRKATRQTLRAARDGLGVEARRSVGSAIAEYLAAFLQARFGDLSGRVISGYWPIKGEPDLRPLLTRWHEGGAIVALPLVETRAAPLVFRRWTPQTRMQRGIWDIPVPPPGAPIVRPEVALAPLIGWTEDGFRLGYGGGYFDRSLAALSPRPFTIGIGLQAARLNTIFPQPHDIALNAIMTEAGLAVPPRHDGTTGD</sequence>
<keyword evidence="3 4" id="KW-0067">ATP-binding</keyword>
<evidence type="ECO:0000256" key="3">
    <source>
        <dbReference type="ARBA" id="ARBA00022840"/>
    </source>
</evidence>
<accession>A0A8K0VA97</accession>
<name>A0A8K0VA97_9RHOB</name>
<dbReference type="GO" id="GO:0009396">
    <property type="term" value="P:folic acid-containing compound biosynthetic process"/>
    <property type="evidence" value="ECO:0007669"/>
    <property type="project" value="TreeGrafter"/>
</dbReference>
<comment type="caution">
    <text evidence="6">The sequence shown here is derived from an EMBL/GenBank/DDBJ whole genome shotgun (WGS) entry which is preliminary data.</text>
</comment>
<keyword evidence="4" id="KW-0479">Metal-binding</keyword>
<comment type="catalytic activity">
    <reaction evidence="4">
        <text>(6S)-5-formyl-5,6,7,8-tetrahydrofolate + ATP = (6R)-5,10-methenyltetrahydrofolate + ADP + phosphate</text>
        <dbReference type="Rhea" id="RHEA:10488"/>
        <dbReference type="ChEBI" id="CHEBI:30616"/>
        <dbReference type="ChEBI" id="CHEBI:43474"/>
        <dbReference type="ChEBI" id="CHEBI:57455"/>
        <dbReference type="ChEBI" id="CHEBI:57457"/>
        <dbReference type="ChEBI" id="CHEBI:456216"/>
        <dbReference type="EC" id="6.3.3.2"/>
    </reaction>
</comment>
<dbReference type="GO" id="GO:0030272">
    <property type="term" value="F:5-formyltetrahydrofolate cyclo-ligase activity"/>
    <property type="evidence" value="ECO:0007669"/>
    <property type="project" value="UniProtKB-EC"/>
</dbReference>
<dbReference type="InterPro" id="IPR037171">
    <property type="entry name" value="NagB/RpiA_transferase-like"/>
</dbReference>
<dbReference type="EMBL" id="JAESVN010000005">
    <property type="protein sequence ID" value="MBL4918218.1"/>
    <property type="molecule type" value="Genomic_DNA"/>
</dbReference>
<dbReference type="NCBIfam" id="TIGR02727">
    <property type="entry name" value="MTHFS_bact"/>
    <property type="match status" value="1"/>
</dbReference>
<evidence type="ECO:0000256" key="1">
    <source>
        <dbReference type="ARBA" id="ARBA00010638"/>
    </source>
</evidence>
<dbReference type="EC" id="6.3.3.2" evidence="4"/>
<dbReference type="Pfam" id="PF01812">
    <property type="entry name" value="5-FTHF_cyc-lig"/>
    <property type="match status" value="1"/>
</dbReference>
<dbReference type="Proteomes" id="UP000648908">
    <property type="component" value="Unassembled WGS sequence"/>
</dbReference>
<evidence type="ECO:0000256" key="4">
    <source>
        <dbReference type="RuleBase" id="RU361279"/>
    </source>
</evidence>
<comment type="cofactor">
    <cofactor evidence="4">
        <name>Mg(2+)</name>
        <dbReference type="ChEBI" id="CHEBI:18420"/>
    </cofactor>
</comment>
<keyword evidence="4" id="KW-0460">Magnesium</keyword>
<keyword evidence="7" id="KW-1185">Reference proteome</keyword>
<keyword evidence="6" id="KW-0436">Ligase</keyword>
<dbReference type="GO" id="GO:0035999">
    <property type="term" value="P:tetrahydrofolate interconversion"/>
    <property type="evidence" value="ECO:0007669"/>
    <property type="project" value="TreeGrafter"/>
</dbReference>
<dbReference type="AlphaFoldDB" id="A0A8K0VA97"/>
<proteinExistence type="inferred from homology"/>
<dbReference type="Gene3D" id="3.40.50.10420">
    <property type="entry name" value="NagB/RpiA/CoA transferase-like"/>
    <property type="match status" value="1"/>
</dbReference>
<evidence type="ECO:0000313" key="7">
    <source>
        <dbReference type="Proteomes" id="UP000648908"/>
    </source>
</evidence>
<dbReference type="PANTHER" id="PTHR23407:SF1">
    <property type="entry name" value="5-FORMYLTETRAHYDROFOLATE CYCLO-LIGASE"/>
    <property type="match status" value="1"/>
</dbReference>
<organism evidence="6 7">
    <name type="scientific">Szabonella alba</name>
    <dbReference type="NCBI Taxonomy" id="2804194"/>
    <lineage>
        <taxon>Bacteria</taxon>
        <taxon>Pseudomonadati</taxon>
        <taxon>Pseudomonadota</taxon>
        <taxon>Alphaproteobacteria</taxon>
        <taxon>Rhodobacterales</taxon>
        <taxon>Paracoccaceae</taxon>
        <taxon>Szabonella</taxon>
    </lineage>
</organism>
<comment type="similarity">
    <text evidence="1 4">Belongs to the 5-formyltetrahydrofolate cyclo-ligase family.</text>
</comment>
<dbReference type="GO" id="GO:0046872">
    <property type="term" value="F:metal ion binding"/>
    <property type="evidence" value="ECO:0007669"/>
    <property type="project" value="UniProtKB-KW"/>
</dbReference>
<dbReference type="InterPro" id="IPR002698">
    <property type="entry name" value="FTHF_cligase"/>
</dbReference>
<dbReference type="SUPFAM" id="SSF100950">
    <property type="entry name" value="NagB/RpiA/CoA transferase-like"/>
    <property type="match status" value="1"/>
</dbReference>
<reference evidence="6" key="1">
    <citation type="submission" date="2021-01" db="EMBL/GenBank/DDBJ databases">
        <title>Tabrizicola alba sp. nov. a motile alkaliphilic bacterium isolated from a soda lake.</title>
        <authorList>
            <person name="Szuroczki S."/>
            <person name="Abbaszade G."/>
            <person name="Schumann P."/>
            <person name="Toth E."/>
        </authorList>
    </citation>
    <scope>NUCLEOTIDE SEQUENCE</scope>
    <source>
        <strain evidence="6">DMG-N-6</strain>
    </source>
</reference>
<evidence type="ECO:0000313" key="6">
    <source>
        <dbReference type="EMBL" id="MBL4918218.1"/>
    </source>
</evidence>
<feature type="compositionally biased region" description="Basic and acidic residues" evidence="5">
    <location>
        <begin position="1"/>
        <end position="15"/>
    </location>
</feature>
<dbReference type="GO" id="GO:0005524">
    <property type="term" value="F:ATP binding"/>
    <property type="evidence" value="ECO:0007669"/>
    <property type="project" value="UniProtKB-KW"/>
</dbReference>
<gene>
    <name evidence="6" type="ORF">JL811_13395</name>
</gene>
<evidence type="ECO:0000256" key="5">
    <source>
        <dbReference type="SAM" id="MobiDB-lite"/>
    </source>
</evidence>
<dbReference type="InterPro" id="IPR024185">
    <property type="entry name" value="FTHF_cligase-like_sf"/>
</dbReference>
<dbReference type="PANTHER" id="PTHR23407">
    <property type="entry name" value="ATPASE INHIBITOR/5-FORMYLTETRAHYDROFOLATE CYCLO-LIGASE"/>
    <property type="match status" value="1"/>
</dbReference>
<evidence type="ECO:0000256" key="2">
    <source>
        <dbReference type="ARBA" id="ARBA00022741"/>
    </source>
</evidence>
<protein>
    <recommendedName>
        <fullName evidence="4">5-formyltetrahydrofolate cyclo-ligase</fullName>
        <ecNumber evidence="4">6.3.3.2</ecNumber>
    </recommendedName>
</protein>